<evidence type="ECO:0000313" key="2">
    <source>
        <dbReference type="Proteomes" id="UP000306319"/>
    </source>
</evidence>
<dbReference type="Proteomes" id="UP000306319">
    <property type="component" value="Unassembled WGS sequence"/>
</dbReference>
<reference evidence="1" key="1">
    <citation type="submission" date="2019-04" db="EMBL/GenBank/DDBJ databases">
        <title>Microbes associate with the intestines of laboratory mice.</title>
        <authorList>
            <person name="Navarre W."/>
            <person name="Wong E."/>
            <person name="Huang K."/>
            <person name="Tropini C."/>
            <person name="Ng K."/>
            <person name="Yu B."/>
        </authorList>
    </citation>
    <scope>NUCLEOTIDE SEQUENCE</scope>
    <source>
        <strain evidence="1">NM04_E33</strain>
    </source>
</reference>
<comment type="caution">
    <text evidence="1">The sequence shown here is derived from an EMBL/GenBank/DDBJ whole genome shotgun (WGS) entry which is preliminary data.</text>
</comment>
<dbReference type="EMBL" id="SRYB01000005">
    <property type="protein sequence ID" value="TGY79692.1"/>
    <property type="molecule type" value="Genomic_DNA"/>
</dbReference>
<sequence>MIRFIILIVSVILLFVSNLFFGAVHISANDVMSALFGRMQNDALRFIIVDSRLPQAFTALFAGGGLAVSGLLMQTIFRNPLAGPSILGISSGASLGVAVVMLFMGGTLSVGYMSWGGYAATVVGALIGSLLIMGILIMLSSIVKSDLLLLIIGILIGYLTSSIVTLLSSISTAQGVQGYVMWGMGSFGDVSMKQLPIFSILVLLCMVGTFFLAKPLNILLLGDNYAINLGINVRKIRNILLLATGILTAIITAYCGPLAFIGMAVPHIARMIFKTDNHWILIPASMLCGSMLCLGCNVVSAIPENTVIPINALTPVVGVPVILYVILGRKR</sequence>
<evidence type="ECO:0000313" key="1">
    <source>
        <dbReference type="EMBL" id="TGY79692.1"/>
    </source>
</evidence>
<gene>
    <name evidence="1" type="ORF">E5331_04770</name>
</gene>
<protein>
    <submittedName>
        <fullName evidence="1">Iron ABC transporter permease</fullName>
    </submittedName>
</protein>
<accession>A0AC61RIY5</accession>
<name>A0AC61RIY5_9BACT</name>
<organism evidence="1 2">
    <name type="scientific">Lepagella muris</name>
    <dbReference type="NCBI Taxonomy" id="3032870"/>
    <lineage>
        <taxon>Bacteria</taxon>
        <taxon>Pseudomonadati</taxon>
        <taxon>Bacteroidota</taxon>
        <taxon>Bacteroidia</taxon>
        <taxon>Bacteroidales</taxon>
        <taxon>Muribaculaceae</taxon>
        <taxon>Lepagella</taxon>
    </lineage>
</organism>
<proteinExistence type="predicted"/>
<keyword evidence="2" id="KW-1185">Reference proteome</keyword>